<dbReference type="Proteomes" id="UP001432322">
    <property type="component" value="Unassembled WGS sequence"/>
</dbReference>
<feature type="chain" id="PRO_5043484499" evidence="1">
    <location>
        <begin position="27"/>
        <end position="215"/>
    </location>
</feature>
<feature type="non-terminal residue" evidence="2">
    <location>
        <position position="1"/>
    </location>
</feature>
<keyword evidence="1" id="KW-0732">Signal</keyword>
<gene>
    <name evidence="2" type="ORF">PFISCL1PPCAC_27987</name>
</gene>
<proteinExistence type="predicted"/>
<keyword evidence="3" id="KW-1185">Reference proteome</keyword>
<name>A0AAV5X167_9BILA</name>
<dbReference type="EMBL" id="BTSY01000007">
    <property type="protein sequence ID" value="GMT36690.1"/>
    <property type="molecule type" value="Genomic_DNA"/>
</dbReference>
<protein>
    <submittedName>
        <fullName evidence="2">Uncharacterized protein</fullName>
    </submittedName>
</protein>
<sequence length="215" mass="25081">PVRQTIVMRLRTLLLVSLLLIEESLNCPDDNYSHIKGKPENKFDGKCTSNLTIEDKNEFVQPFYYDQSVRFNQLQRLHLLGGSVICAEEINHAFIRLLYLYASIFPAIKANRPDGEKERDPEWIVFQDVSKLDSRMQVMGRQYLHRHGKDQELELNGFLRKFVRDLNETNWKGFGGKFKLYRSYCSNTPAKRQHADAMKLGVQEAQDQQKLEGEL</sequence>
<comment type="caution">
    <text evidence="2">The sequence shown here is derived from an EMBL/GenBank/DDBJ whole genome shotgun (WGS) entry which is preliminary data.</text>
</comment>
<feature type="signal peptide" evidence="1">
    <location>
        <begin position="1"/>
        <end position="26"/>
    </location>
</feature>
<organism evidence="2 3">
    <name type="scientific">Pristionchus fissidentatus</name>
    <dbReference type="NCBI Taxonomy" id="1538716"/>
    <lineage>
        <taxon>Eukaryota</taxon>
        <taxon>Metazoa</taxon>
        <taxon>Ecdysozoa</taxon>
        <taxon>Nematoda</taxon>
        <taxon>Chromadorea</taxon>
        <taxon>Rhabditida</taxon>
        <taxon>Rhabditina</taxon>
        <taxon>Diplogasteromorpha</taxon>
        <taxon>Diplogasteroidea</taxon>
        <taxon>Neodiplogasteridae</taxon>
        <taxon>Pristionchus</taxon>
    </lineage>
</organism>
<evidence type="ECO:0000313" key="2">
    <source>
        <dbReference type="EMBL" id="GMT36690.1"/>
    </source>
</evidence>
<dbReference type="AlphaFoldDB" id="A0AAV5X167"/>
<accession>A0AAV5X167</accession>
<reference evidence="2" key="1">
    <citation type="submission" date="2023-10" db="EMBL/GenBank/DDBJ databases">
        <title>Genome assembly of Pristionchus species.</title>
        <authorList>
            <person name="Yoshida K."/>
            <person name="Sommer R.J."/>
        </authorList>
    </citation>
    <scope>NUCLEOTIDE SEQUENCE</scope>
    <source>
        <strain evidence="2">RS5133</strain>
    </source>
</reference>
<evidence type="ECO:0000256" key="1">
    <source>
        <dbReference type="SAM" id="SignalP"/>
    </source>
</evidence>
<evidence type="ECO:0000313" key="3">
    <source>
        <dbReference type="Proteomes" id="UP001432322"/>
    </source>
</evidence>